<feature type="signal peptide" evidence="1">
    <location>
        <begin position="1"/>
        <end position="28"/>
    </location>
</feature>
<evidence type="ECO:0000256" key="1">
    <source>
        <dbReference type="SAM" id="SignalP"/>
    </source>
</evidence>
<dbReference type="RefSeq" id="WP_138697035.1">
    <property type="nucleotide sequence ID" value="NZ_JBHSAZ010000055.1"/>
</dbReference>
<sequence>MNRRLRLGTVAFLTALALGVSAPAAVQAATPQSVASVAHVSAASAAVPAALNAAAMDRWVTYGHYPTKWQCQAQGKFYTFKKKLAKKYRCVRKVKIGPFKTYRLDLLITWL</sequence>
<comment type="caution">
    <text evidence="2">The sequence shown here is derived from an EMBL/GenBank/DDBJ whole genome shotgun (WGS) entry which is preliminary data.</text>
</comment>
<keyword evidence="3" id="KW-1185">Reference proteome</keyword>
<keyword evidence="1" id="KW-0732">Signal</keyword>
<evidence type="ECO:0000313" key="3">
    <source>
        <dbReference type="Proteomes" id="UP000306628"/>
    </source>
</evidence>
<name>A0A5S4FLI0_9ACTN</name>
<gene>
    <name evidence="2" type="ORF">ETD85_50730</name>
</gene>
<dbReference type="EMBL" id="VCKX01000294">
    <property type="protein sequence ID" value="TMR21532.1"/>
    <property type="molecule type" value="Genomic_DNA"/>
</dbReference>
<dbReference type="AlphaFoldDB" id="A0A5S4FLI0"/>
<dbReference type="Proteomes" id="UP000306628">
    <property type="component" value="Unassembled WGS sequence"/>
</dbReference>
<evidence type="ECO:0000313" key="2">
    <source>
        <dbReference type="EMBL" id="TMR21532.1"/>
    </source>
</evidence>
<reference evidence="2 3" key="1">
    <citation type="submission" date="2019-05" db="EMBL/GenBank/DDBJ databases">
        <title>Draft genome sequence of Nonomuraea zeae DSM 100528.</title>
        <authorList>
            <person name="Saricaoglu S."/>
            <person name="Isik K."/>
        </authorList>
    </citation>
    <scope>NUCLEOTIDE SEQUENCE [LARGE SCALE GENOMIC DNA]</scope>
    <source>
        <strain evidence="2 3">DSM 100528</strain>
    </source>
</reference>
<organism evidence="2 3">
    <name type="scientific">Nonomuraea zeae</name>
    <dbReference type="NCBI Taxonomy" id="1642303"/>
    <lineage>
        <taxon>Bacteria</taxon>
        <taxon>Bacillati</taxon>
        <taxon>Actinomycetota</taxon>
        <taxon>Actinomycetes</taxon>
        <taxon>Streptosporangiales</taxon>
        <taxon>Streptosporangiaceae</taxon>
        <taxon>Nonomuraea</taxon>
    </lineage>
</organism>
<accession>A0A5S4FLI0</accession>
<protein>
    <submittedName>
        <fullName evidence="2">Uncharacterized protein</fullName>
    </submittedName>
</protein>
<proteinExistence type="predicted"/>
<feature type="chain" id="PRO_5024336340" evidence="1">
    <location>
        <begin position="29"/>
        <end position="111"/>
    </location>
</feature>